<name>A0ABS3KTR7_9PROT</name>
<evidence type="ECO:0000313" key="2">
    <source>
        <dbReference type="EMBL" id="MBO1080013.1"/>
    </source>
</evidence>
<dbReference type="EMBL" id="JACTNG010000007">
    <property type="protein sequence ID" value="MBO1080013.1"/>
    <property type="molecule type" value="Genomic_DNA"/>
</dbReference>
<accession>A0ABS3KTR7</accession>
<dbReference type="Proteomes" id="UP001518989">
    <property type="component" value="Unassembled WGS sequence"/>
</dbReference>
<evidence type="ECO:0000256" key="1">
    <source>
        <dbReference type="SAM" id="MobiDB-lite"/>
    </source>
</evidence>
<evidence type="ECO:0008006" key="4">
    <source>
        <dbReference type="Google" id="ProtNLM"/>
    </source>
</evidence>
<reference evidence="2 3" key="1">
    <citation type="submission" date="2020-09" db="EMBL/GenBank/DDBJ databases">
        <title>Roseomonas.</title>
        <authorList>
            <person name="Zhu W."/>
        </authorList>
    </citation>
    <scope>NUCLEOTIDE SEQUENCE [LARGE SCALE GENOMIC DNA]</scope>
    <source>
        <strain evidence="2 3">573</strain>
    </source>
</reference>
<evidence type="ECO:0000313" key="3">
    <source>
        <dbReference type="Proteomes" id="UP001518989"/>
    </source>
</evidence>
<sequence>MADAVRNGDRQITAAAAKGDLRHARKLAIDRLDEQQRRELEQRMQGYSDAGPRPGVGRRGA</sequence>
<feature type="region of interest" description="Disordered" evidence="1">
    <location>
        <begin position="38"/>
        <end position="61"/>
    </location>
</feature>
<comment type="caution">
    <text evidence="2">The sequence shown here is derived from an EMBL/GenBank/DDBJ whole genome shotgun (WGS) entry which is preliminary data.</text>
</comment>
<gene>
    <name evidence="2" type="ORF">IAI61_13320</name>
</gene>
<proteinExistence type="predicted"/>
<organism evidence="2 3">
    <name type="scientific">Roseomonas haemaphysalidis</name>
    <dbReference type="NCBI Taxonomy" id="2768162"/>
    <lineage>
        <taxon>Bacteria</taxon>
        <taxon>Pseudomonadati</taxon>
        <taxon>Pseudomonadota</taxon>
        <taxon>Alphaproteobacteria</taxon>
        <taxon>Acetobacterales</taxon>
        <taxon>Roseomonadaceae</taxon>
        <taxon>Roseomonas</taxon>
    </lineage>
</organism>
<dbReference type="RefSeq" id="WP_207417827.1">
    <property type="nucleotide sequence ID" value="NZ_CP061177.1"/>
</dbReference>
<keyword evidence="3" id="KW-1185">Reference proteome</keyword>
<protein>
    <recommendedName>
        <fullName evidence="4">DUF4169 family protein</fullName>
    </recommendedName>
</protein>